<dbReference type="InterPro" id="IPR000182">
    <property type="entry name" value="GNAT_dom"/>
</dbReference>
<dbReference type="RefSeq" id="WP_068899154.1">
    <property type="nucleotide sequence ID" value="NZ_JBHUIF010000020.1"/>
</dbReference>
<dbReference type="Proteomes" id="UP000094936">
    <property type="component" value="Unassembled WGS sequence"/>
</dbReference>
<feature type="domain" description="N-acetyltransferase" evidence="1">
    <location>
        <begin position="4"/>
        <end position="149"/>
    </location>
</feature>
<protein>
    <recommendedName>
        <fullName evidence="1">N-acetyltransferase domain-containing protein</fullName>
    </recommendedName>
</protein>
<organism evidence="2 3">
    <name type="scientific">Veronia pacifica</name>
    <dbReference type="NCBI Taxonomy" id="1080227"/>
    <lineage>
        <taxon>Bacteria</taxon>
        <taxon>Pseudomonadati</taxon>
        <taxon>Pseudomonadota</taxon>
        <taxon>Gammaproteobacteria</taxon>
        <taxon>Vibrionales</taxon>
        <taxon>Vibrionaceae</taxon>
        <taxon>Veronia</taxon>
    </lineage>
</organism>
<proteinExistence type="predicted"/>
<evidence type="ECO:0000259" key="1">
    <source>
        <dbReference type="PROSITE" id="PS51186"/>
    </source>
</evidence>
<dbReference type="EMBL" id="LYBM01000003">
    <property type="protein sequence ID" value="ODA35639.1"/>
    <property type="molecule type" value="Genomic_DNA"/>
</dbReference>
<accession>A0A1C3ER15</accession>
<gene>
    <name evidence="2" type="ORF">A8L45_03210</name>
</gene>
<dbReference type="AlphaFoldDB" id="A0A1C3ER15"/>
<dbReference type="PROSITE" id="PS51186">
    <property type="entry name" value="GNAT"/>
    <property type="match status" value="1"/>
</dbReference>
<dbReference type="Pfam" id="PF13673">
    <property type="entry name" value="Acetyltransf_10"/>
    <property type="match status" value="1"/>
</dbReference>
<dbReference type="STRING" id="1080227.A8L45_03210"/>
<sequence length="160" mass="18106">MFAGSISHVEESDFPRLYQLTEDAVREKVDATDEDKIVIIDAVKRHMNEAMLLKNSVFLKAVVSGEIAGFVLFKNHFRLSDLFVAPLYHFQGVGRALFISGIERLDDQETLDVYAAKNAIGFYQSLGFSSIKLEHPVPAFIQPMRLQLRSCKSKDPKRNT</sequence>
<dbReference type="GO" id="GO:0016747">
    <property type="term" value="F:acyltransferase activity, transferring groups other than amino-acyl groups"/>
    <property type="evidence" value="ECO:0007669"/>
    <property type="project" value="InterPro"/>
</dbReference>
<comment type="caution">
    <text evidence="2">The sequence shown here is derived from an EMBL/GenBank/DDBJ whole genome shotgun (WGS) entry which is preliminary data.</text>
</comment>
<evidence type="ECO:0000313" key="2">
    <source>
        <dbReference type="EMBL" id="ODA35639.1"/>
    </source>
</evidence>
<name>A0A1C3ER15_9GAMM</name>
<dbReference type="SUPFAM" id="SSF55729">
    <property type="entry name" value="Acyl-CoA N-acyltransferases (Nat)"/>
    <property type="match status" value="1"/>
</dbReference>
<evidence type="ECO:0000313" key="3">
    <source>
        <dbReference type="Proteomes" id="UP000094936"/>
    </source>
</evidence>
<dbReference type="InterPro" id="IPR016181">
    <property type="entry name" value="Acyl_CoA_acyltransferase"/>
</dbReference>
<keyword evidence="3" id="KW-1185">Reference proteome</keyword>
<dbReference type="CDD" id="cd04301">
    <property type="entry name" value="NAT_SF"/>
    <property type="match status" value="1"/>
</dbReference>
<dbReference type="Gene3D" id="3.40.630.30">
    <property type="match status" value="1"/>
</dbReference>
<reference evidence="2 3" key="1">
    <citation type="submission" date="2016-05" db="EMBL/GenBank/DDBJ databases">
        <title>Genomic Taxonomy of the Vibrionaceae.</title>
        <authorList>
            <person name="Gomez-Gil B."/>
            <person name="Enciso-Ibarra J."/>
        </authorList>
    </citation>
    <scope>NUCLEOTIDE SEQUENCE [LARGE SCALE GENOMIC DNA]</scope>
    <source>
        <strain evidence="2 3">CAIM 1920</strain>
    </source>
</reference>